<reference evidence="1" key="1">
    <citation type="journal article" date="2015" name="Nature">
        <title>Complex archaea that bridge the gap between prokaryotes and eukaryotes.</title>
        <authorList>
            <person name="Spang A."/>
            <person name="Saw J.H."/>
            <person name="Jorgensen S.L."/>
            <person name="Zaremba-Niedzwiedzka K."/>
            <person name="Martijn J."/>
            <person name="Lind A.E."/>
            <person name="van Eijk R."/>
            <person name="Schleper C."/>
            <person name="Guy L."/>
            <person name="Ettema T.J."/>
        </authorList>
    </citation>
    <scope>NUCLEOTIDE SEQUENCE</scope>
</reference>
<dbReference type="Pfam" id="PF12715">
    <property type="entry name" value="Abhydrolase_7"/>
    <property type="match status" value="1"/>
</dbReference>
<sequence>MAYKPSPFDLTPQILHDHMMVTGKRAMGFRPSVDGKSRAALSAWQRRLRAKLKTLMGWGELPHGDDRCGLNVRSLWKRKGKFGTIEKIAFTAEPKADVVAYVCLPAGAEPPYEWFVCVQGHSTGMHNSIAVDFKTNRKPIRPPGDRDFGIQCIKRGIAALCIEQRGFGERKLVYPEGHESWGDKEAAFHALQLGRTLIGERVFDVDRGLDYLATRDDVRLRKIGVMGNSGGGTITTFSAAILRRLKMAMPSCYFCTFADSIMAMPHCPCNFIPGLMQHAEMAEVLGLFAPRPVVIVAGRTDPIFPLAATRREFARLKTIYAAAGAPNACKLVVGNGGHRFYAKGGWGAMMKLGGLGR</sequence>
<name>A0A0F9UBX1_9ZZZZ</name>
<protein>
    <recommendedName>
        <fullName evidence="2">Acetyl xylan esterase domain-containing protein</fullName>
    </recommendedName>
</protein>
<dbReference type="PANTHER" id="PTHR47381:SF3">
    <property type="entry name" value="ALPHA_BETA-HYDROLASES SUPERFAMILY PROTEIN"/>
    <property type="match status" value="1"/>
</dbReference>
<dbReference type="ESTHER" id="9zzzz-a0a0f9ubx1">
    <property type="family name" value="Abhydrolase_7"/>
</dbReference>
<gene>
    <name evidence="1" type="ORF">LCGC14_0226180</name>
</gene>
<dbReference type="Gene3D" id="3.40.50.1820">
    <property type="entry name" value="alpha/beta hydrolase"/>
    <property type="match status" value="1"/>
</dbReference>
<dbReference type="InterPro" id="IPR025890">
    <property type="entry name" value="Abhydrolase_bac"/>
</dbReference>
<accession>A0A0F9UBX1</accession>
<comment type="caution">
    <text evidence="1">The sequence shown here is derived from an EMBL/GenBank/DDBJ whole genome shotgun (WGS) entry which is preliminary data.</text>
</comment>
<evidence type="ECO:0008006" key="2">
    <source>
        <dbReference type="Google" id="ProtNLM"/>
    </source>
</evidence>
<evidence type="ECO:0000313" key="1">
    <source>
        <dbReference type="EMBL" id="KKN90675.1"/>
    </source>
</evidence>
<proteinExistence type="predicted"/>
<dbReference type="InterPro" id="IPR029058">
    <property type="entry name" value="AB_hydrolase_fold"/>
</dbReference>
<organism evidence="1">
    <name type="scientific">marine sediment metagenome</name>
    <dbReference type="NCBI Taxonomy" id="412755"/>
    <lineage>
        <taxon>unclassified sequences</taxon>
        <taxon>metagenomes</taxon>
        <taxon>ecological metagenomes</taxon>
    </lineage>
</organism>
<dbReference type="AlphaFoldDB" id="A0A0F9UBX1"/>
<dbReference type="EMBL" id="LAZR01000108">
    <property type="protein sequence ID" value="KKN90675.1"/>
    <property type="molecule type" value="Genomic_DNA"/>
</dbReference>
<dbReference type="SUPFAM" id="SSF53474">
    <property type="entry name" value="alpha/beta-Hydrolases"/>
    <property type="match status" value="1"/>
</dbReference>
<dbReference type="PANTHER" id="PTHR47381">
    <property type="entry name" value="ALPHA/BETA-HYDROLASES SUPERFAMILY PROTEIN"/>
    <property type="match status" value="1"/>
</dbReference>